<proteinExistence type="predicted"/>
<dbReference type="AlphaFoldDB" id="A0A1F5Q869"/>
<dbReference type="InterPro" id="IPR001296">
    <property type="entry name" value="Glyco_trans_1"/>
</dbReference>
<evidence type="ECO:0000259" key="3">
    <source>
        <dbReference type="Pfam" id="PF13439"/>
    </source>
</evidence>
<evidence type="ECO:0000313" key="4">
    <source>
        <dbReference type="EMBL" id="OGE98385.1"/>
    </source>
</evidence>
<feature type="domain" description="Glycosyltransferase subfamily 4-like N-terminal" evidence="3">
    <location>
        <begin position="17"/>
        <end position="177"/>
    </location>
</feature>
<dbReference type="Gene3D" id="3.40.50.2000">
    <property type="entry name" value="Glycogen Phosphorylase B"/>
    <property type="match status" value="2"/>
</dbReference>
<gene>
    <name evidence="4" type="ORF">A3J05_02295</name>
</gene>
<dbReference type="InterPro" id="IPR028098">
    <property type="entry name" value="Glyco_trans_4-like_N"/>
</dbReference>
<evidence type="ECO:0008006" key="6">
    <source>
        <dbReference type="Google" id="ProtNLM"/>
    </source>
</evidence>
<dbReference type="CDD" id="cd03809">
    <property type="entry name" value="GT4_MtfB-like"/>
    <property type="match status" value="1"/>
</dbReference>
<evidence type="ECO:0000256" key="1">
    <source>
        <dbReference type="ARBA" id="ARBA00022679"/>
    </source>
</evidence>
<dbReference type="PANTHER" id="PTHR46401">
    <property type="entry name" value="GLYCOSYLTRANSFERASE WBBK-RELATED"/>
    <property type="match status" value="1"/>
</dbReference>
<dbReference type="GO" id="GO:0009103">
    <property type="term" value="P:lipopolysaccharide biosynthetic process"/>
    <property type="evidence" value="ECO:0007669"/>
    <property type="project" value="TreeGrafter"/>
</dbReference>
<evidence type="ECO:0000313" key="5">
    <source>
        <dbReference type="Proteomes" id="UP000177235"/>
    </source>
</evidence>
<protein>
    <recommendedName>
        <fullName evidence="6">Glycosyl transferase family 1 domain-containing protein</fullName>
    </recommendedName>
</protein>
<sequence length="360" mass="41267">MKIAIDIRALMEGKTTGVEVYLVNLLHELFKIDSKNQYVLFANSFRAVSLPSFNYSNVKLIVTKYPNKIFNLSQKLGFLQMEKLLGPVDLFFSPHWRVVTLKSSTPLVVTFHDLFFEIIPEFFTARRRLWHAFMDYPKAARRAKKIIAVSDNTKKDLEDLYGIENSKIKVVYPGMNPPRPSAPSLNQYFLYFGTLEPRKNIQTVIAAYERYARESSVKRKLVIAGSSGWKTKLSIPQSLADAIIVKINPDEQEKSALYQNAFAFLFPSFYEGFGFPILEAARSGKVVVASRNSSLEEIGKDFALLANAFRPAQFARLMLELEHDENLRIDLEKRGWRIAEKFNWRTAAEQTLRVFEEAAV</sequence>
<name>A0A1F5Q869_9BACT</name>
<keyword evidence="1" id="KW-0808">Transferase</keyword>
<accession>A0A1F5Q869</accession>
<dbReference type="GO" id="GO:0016757">
    <property type="term" value="F:glycosyltransferase activity"/>
    <property type="evidence" value="ECO:0007669"/>
    <property type="project" value="InterPro"/>
</dbReference>
<organism evidence="4 5">
    <name type="scientific">Candidatus Doudnabacteria bacterium RIFCSPLOWO2_02_FULL_48_13</name>
    <dbReference type="NCBI Taxonomy" id="1817845"/>
    <lineage>
        <taxon>Bacteria</taxon>
        <taxon>Candidatus Doudnaibacteriota</taxon>
    </lineage>
</organism>
<dbReference type="Pfam" id="PF00534">
    <property type="entry name" value="Glycos_transf_1"/>
    <property type="match status" value="1"/>
</dbReference>
<dbReference type="SUPFAM" id="SSF53756">
    <property type="entry name" value="UDP-Glycosyltransferase/glycogen phosphorylase"/>
    <property type="match status" value="1"/>
</dbReference>
<reference evidence="4 5" key="1">
    <citation type="journal article" date="2016" name="Nat. Commun.">
        <title>Thousands of microbial genomes shed light on interconnected biogeochemical processes in an aquifer system.</title>
        <authorList>
            <person name="Anantharaman K."/>
            <person name="Brown C.T."/>
            <person name="Hug L.A."/>
            <person name="Sharon I."/>
            <person name="Castelle C.J."/>
            <person name="Probst A.J."/>
            <person name="Thomas B.C."/>
            <person name="Singh A."/>
            <person name="Wilkins M.J."/>
            <person name="Karaoz U."/>
            <person name="Brodie E.L."/>
            <person name="Williams K.H."/>
            <person name="Hubbard S.S."/>
            <person name="Banfield J.F."/>
        </authorList>
    </citation>
    <scope>NUCLEOTIDE SEQUENCE [LARGE SCALE GENOMIC DNA]</scope>
</reference>
<comment type="caution">
    <text evidence="4">The sequence shown here is derived from an EMBL/GenBank/DDBJ whole genome shotgun (WGS) entry which is preliminary data.</text>
</comment>
<dbReference type="Proteomes" id="UP000177235">
    <property type="component" value="Unassembled WGS sequence"/>
</dbReference>
<evidence type="ECO:0000259" key="2">
    <source>
        <dbReference type="Pfam" id="PF00534"/>
    </source>
</evidence>
<dbReference type="EMBL" id="MFFF01000034">
    <property type="protein sequence ID" value="OGE98385.1"/>
    <property type="molecule type" value="Genomic_DNA"/>
</dbReference>
<feature type="domain" description="Glycosyl transferase family 1" evidence="2">
    <location>
        <begin position="186"/>
        <end position="335"/>
    </location>
</feature>
<dbReference type="Pfam" id="PF13439">
    <property type="entry name" value="Glyco_transf_4"/>
    <property type="match status" value="1"/>
</dbReference>
<dbReference type="PANTHER" id="PTHR46401:SF2">
    <property type="entry name" value="GLYCOSYLTRANSFERASE WBBK-RELATED"/>
    <property type="match status" value="1"/>
</dbReference>